<dbReference type="Proteomes" id="UP001274896">
    <property type="component" value="Unassembled WGS sequence"/>
</dbReference>
<evidence type="ECO:0008006" key="4">
    <source>
        <dbReference type="Google" id="ProtNLM"/>
    </source>
</evidence>
<evidence type="ECO:0000313" key="2">
    <source>
        <dbReference type="EMBL" id="KAK3549234.1"/>
    </source>
</evidence>
<evidence type="ECO:0000256" key="1">
    <source>
        <dbReference type="SAM" id="MobiDB-lite"/>
    </source>
</evidence>
<dbReference type="GO" id="GO:0005739">
    <property type="term" value="C:mitochondrion"/>
    <property type="evidence" value="ECO:0007669"/>
    <property type="project" value="TreeGrafter"/>
</dbReference>
<gene>
    <name evidence="2" type="ORF">QTP70_034230</name>
</gene>
<dbReference type="PANTHER" id="PTHR15758">
    <property type="entry name" value="BCL-2-LIKE PROTEIN 13"/>
    <property type="match status" value="1"/>
</dbReference>
<dbReference type="InterPro" id="IPR036834">
    <property type="entry name" value="Bcl-2-like_sf"/>
</dbReference>
<name>A0AAE0RDH1_9TELE</name>
<proteinExistence type="predicted"/>
<keyword evidence="3" id="KW-1185">Reference proteome</keyword>
<feature type="compositionally biased region" description="Polar residues" evidence="1">
    <location>
        <begin position="534"/>
        <end position="546"/>
    </location>
</feature>
<dbReference type="SUPFAM" id="SSF56854">
    <property type="entry name" value="Bcl-2 inhibitors of programmed cell death"/>
    <property type="match status" value="1"/>
</dbReference>
<protein>
    <recommendedName>
        <fullName evidence="4">Bcl-2-like protein 13</fullName>
    </recommendedName>
</protein>
<dbReference type="GO" id="GO:0016020">
    <property type="term" value="C:membrane"/>
    <property type="evidence" value="ECO:0007669"/>
    <property type="project" value="TreeGrafter"/>
</dbReference>
<evidence type="ECO:0000313" key="3">
    <source>
        <dbReference type="Proteomes" id="UP001274896"/>
    </source>
</evidence>
<feature type="region of interest" description="Disordered" evidence="1">
    <location>
        <begin position="415"/>
        <end position="434"/>
    </location>
</feature>
<feature type="region of interest" description="Disordered" evidence="1">
    <location>
        <begin position="227"/>
        <end position="256"/>
    </location>
</feature>
<dbReference type="GO" id="GO:0006915">
    <property type="term" value="P:apoptotic process"/>
    <property type="evidence" value="ECO:0007669"/>
    <property type="project" value="InterPro"/>
</dbReference>
<dbReference type="GO" id="GO:0042981">
    <property type="term" value="P:regulation of apoptotic process"/>
    <property type="evidence" value="ECO:0007669"/>
    <property type="project" value="InterPro"/>
</dbReference>
<sequence length="624" mass="66406">MAASGSTSSVPEGFRYETKYVLLCYLSLPPRSHSRPEEGASGLPSQETAVEKTSRMKEQIEEQLKQLEDEITASFPSTGFDRHTSPVFSPANPENTIEDSLAVLGDRVAQVLDTHLASATQTLLSGQLDYENFQSAVKEISSHSEGGWSKSAVFSLEDVEEPGALIAEDSNDIYILSGEQGHEQLSPPESLLISVADSSGLSSWHTESLPVSLSGHDSWSQVCTMEPEDAKSVDSGEGVASAEERSENNSSNSDIVHVEREEAELLEEAESVEAEELQESVLSVLGTESELEALREEFRGAVSFPQQPVSEAPVSVMSLEEQIVILEAPPSLVSAVPPVDVEPKSLTSSYTTIVAEAPVEAQASVAPSTPKVIADAPVEVEQEHLVPSSFAIIADAPVDVEQECSVRSSLPIAASPKVLDPEPEPQSAQPEPVLAPVEPLIRRTVQEHEDKSEPQPEAGQAAPVYDIIPQEPQAKVVQAITAQEPPLIPPAPAQEMQSLEPKIVQETSAPSQVPLVLPPTAPPEQEIQPQQLESVHTASLPAQESSAAPAHTQPVAEPVSSEFPVLLYGGAALVAIAALGGLWSSGLQKEVLGIDQLAPSDNLTTSVTLFRNRGHCAAKNCGKI</sequence>
<comment type="caution">
    <text evidence="2">The sequence shown here is derived from an EMBL/GenBank/DDBJ whole genome shotgun (WGS) entry which is preliminary data.</text>
</comment>
<dbReference type="InterPro" id="IPR042398">
    <property type="entry name" value="BCL2L13"/>
</dbReference>
<organism evidence="2 3">
    <name type="scientific">Hemibagrus guttatus</name>
    <dbReference type="NCBI Taxonomy" id="175788"/>
    <lineage>
        <taxon>Eukaryota</taxon>
        <taxon>Metazoa</taxon>
        <taxon>Chordata</taxon>
        <taxon>Craniata</taxon>
        <taxon>Vertebrata</taxon>
        <taxon>Euteleostomi</taxon>
        <taxon>Actinopterygii</taxon>
        <taxon>Neopterygii</taxon>
        <taxon>Teleostei</taxon>
        <taxon>Ostariophysi</taxon>
        <taxon>Siluriformes</taxon>
        <taxon>Bagridae</taxon>
        <taxon>Hemibagrus</taxon>
    </lineage>
</organism>
<feature type="region of interest" description="Disordered" evidence="1">
    <location>
        <begin position="513"/>
        <end position="555"/>
    </location>
</feature>
<feature type="compositionally biased region" description="Low complexity" evidence="1">
    <location>
        <begin position="523"/>
        <end position="533"/>
    </location>
</feature>
<accession>A0AAE0RDH1</accession>
<dbReference type="AlphaFoldDB" id="A0AAE0RDH1"/>
<feature type="region of interest" description="Disordered" evidence="1">
    <location>
        <begin position="32"/>
        <end position="57"/>
    </location>
</feature>
<reference evidence="2" key="1">
    <citation type="submission" date="2023-06" db="EMBL/GenBank/DDBJ databases">
        <title>Male Hemibagrus guttatus genome.</title>
        <authorList>
            <person name="Bian C."/>
        </authorList>
    </citation>
    <scope>NUCLEOTIDE SEQUENCE</scope>
    <source>
        <strain evidence="2">Male_cb2023</strain>
        <tissue evidence="2">Muscle</tissue>
    </source>
</reference>
<dbReference type="EMBL" id="JAUCMX010000004">
    <property type="protein sequence ID" value="KAK3549234.1"/>
    <property type="molecule type" value="Genomic_DNA"/>
</dbReference>
<dbReference type="PANTHER" id="PTHR15758:SF2">
    <property type="entry name" value="BCL-2-LIKE PROTEIN 13"/>
    <property type="match status" value="1"/>
</dbReference>